<name>A0A329MTW5_9BACL</name>
<gene>
    <name evidence="2" type="ORF">DQG23_03925</name>
</gene>
<feature type="transmembrane region" description="Helical" evidence="1">
    <location>
        <begin position="21"/>
        <end position="38"/>
    </location>
</feature>
<dbReference type="Proteomes" id="UP000250369">
    <property type="component" value="Unassembled WGS sequence"/>
</dbReference>
<keyword evidence="1" id="KW-0812">Transmembrane</keyword>
<accession>A0A329MTW5</accession>
<dbReference type="EMBL" id="QMFB01000001">
    <property type="protein sequence ID" value="RAV23351.1"/>
    <property type="molecule type" value="Genomic_DNA"/>
</dbReference>
<evidence type="ECO:0000313" key="2">
    <source>
        <dbReference type="EMBL" id="RAV23351.1"/>
    </source>
</evidence>
<evidence type="ECO:0000256" key="1">
    <source>
        <dbReference type="SAM" id="Phobius"/>
    </source>
</evidence>
<comment type="caution">
    <text evidence="2">The sequence shown here is derived from an EMBL/GenBank/DDBJ whole genome shotgun (WGS) entry which is preliminary data.</text>
</comment>
<keyword evidence="3" id="KW-1185">Reference proteome</keyword>
<evidence type="ECO:0000313" key="3">
    <source>
        <dbReference type="Proteomes" id="UP000250369"/>
    </source>
</evidence>
<keyword evidence="1" id="KW-0472">Membrane</keyword>
<keyword evidence="1" id="KW-1133">Transmembrane helix</keyword>
<proteinExistence type="predicted"/>
<dbReference type="AlphaFoldDB" id="A0A329MTW5"/>
<protein>
    <recommendedName>
        <fullName evidence="4">IS5/IS1182 family transposase</fullName>
    </recommendedName>
</protein>
<sequence>MECLFNKLKHYRRLATRYDKLTCTFAAFLSLAFILLWLD</sequence>
<evidence type="ECO:0008006" key="4">
    <source>
        <dbReference type="Google" id="ProtNLM"/>
    </source>
</evidence>
<reference evidence="2 3" key="1">
    <citation type="journal article" date="2009" name="Int. J. Syst. Evol. Microbiol.">
        <title>Paenibacillus contaminans sp. nov., isolated from a contaminated laboratory plate.</title>
        <authorList>
            <person name="Chou J.H."/>
            <person name="Lee J.H."/>
            <person name="Lin M.C."/>
            <person name="Chang P.S."/>
            <person name="Arun A.B."/>
            <person name="Young C.C."/>
            <person name="Chen W.M."/>
        </authorList>
    </citation>
    <scope>NUCLEOTIDE SEQUENCE [LARGE SCALE GENOMIC DNA]</scope>
    <source>
        <strain evidence="2 3">CKOBP-6</strain>
    </source>
</reference>
<organism evidence="2 3">
    <name type="scientific">Paenibacillus contaminans</name>
    <dbReference type="NCBI Taxonomy" id="450362"/>
    <lineage>
        <taxon>Bacteria</taxon>
        <taxon>Bacillati</taxon>
        <taxon>Bacillota</taxon>
        <taxon>Bacilli</taxon>
        <taxon>Bacillales</taxon>
        <taxon>Paenibacillaceae</taxon>
        <taxon>Paenibacillus</taxon>
    </lineage>
</organism>